<evidence type="ECO:0000313" key="1">
    <source>
        <dbReference type="EMBL" id="MOY41336.1"/>
    </source>
</evidence>
<accession>A0A4D5RXC3</accession>
<sequence length="66" mass="7824">MQRTTWIFNLSLIRKLQVLRAILRGNHKKSVLNKKVKKKKTMLPQFITAWFKLNMGLELLIILCSK</sequence>
<dbReference type="AlphaFoldDB" id="A0A4D5RXC3"/>
<dbReference type="EMBL" id="GHJT01007365">
    <property type="protein sequence ID" value="MOY41336.1"/>
    <property type="molecule type" value="Transcribed_RNA"/>
</dbReference>
<organism evidence="1">
    <name type="scientific">Ixodes scapularis</name>
    <name type="common">Black-legged tick</name>
    <name type="synonym">Deer tick</name>
    <dbReference type="NCBI Taxonomy" id="6945"/>
    <lineage>
        <taxon>Eukaryota</taxon>
        <taxon>Metazoa</taxon>
        <taxon>Ecdysozoa</taxon>
        <taxon>Arthropoda</taxon>
        <taxon>Chelicerata</taxon>
        <taxon>Arachnida</taxon>
        <taxon>Acari</taxon>
        <taxon>Parasitiformes</taxon>
        <taxon>Ixodida</taxon>
        <taxon>Ixodoidea</taxon>
        <taxon>Ixodidae</taxon>
        <taxon>Ixodinae</taxon>
        <taxon>Ixodes</taxon>
    </lineage>
</organism>
<protein>
    <submittedName>
        <fullName evidence="1">Uncharacterized protein</fullName>
    </submittedName>
</protein>
<proteinExistence type="predicted"/>
<reference evidence="1" key="1">
    <citation type="submission" date="2019-04" db="EMBL/GenBank/DDBJ databases">
        <title>An insight into the mialome of Ixodes scapularis.</title>
        <authorList>
            <person name="Ribeiro J.M."/>
            <person name="Mather T.N."/>
            <person name="Karim S."/>
        </authorList>
    </citation>
    <scope>NUCLEOTIDE SEQUENCE</scope>
</reference>
<name>A0A4D5RXC3_IXOSC</name>